<reference evidence="9 10" key="1">
    <citation type="submission" date="2020-07" db="EMBL/GenBank/DDBJ databases">
        <title>Taxonomic revisions and descriptions of new bacterial species based on genomic comparisons in the high-G+C-content subgroup of the family Alcaligenaceae.</title>
        <authorList>
            <person name="Szabo A."/>
            <person name="Felfoldi T."/>
        </authorList>
    </citation>
    <scope>NUCLEOTIDE SEQUENCE [LARGE SCALE GENOMIC DNA]</scope>
    <source>
        <strain evidence="9 10">DSM 25264</strain>
    </source>
</reference>
<evidence type="ECO:0000256" key="6">
    <source>
        <dbReference type="ARBA" id="ARBA00023136"/>
    </source>
</evidence>
<dbReference type="Proteomes" id="UP000580517">
    <property type="component" value="Unassembled WGS sequence"/>
</dbReference>
<evidence type="ECO:0000256" key="1">
    <source>
        <dbReference type="ARBA" id="ARBA00004429"/>
    </source>
</evidence>
<comment type="subcellular location">
    <subcellularLocation>
        <location evidence="1 7">Cell inner membrane</location>
        <topology evidence="1 7">Multi-pass membrane protein</topology>
    </subcellularLocation>
</comment>
<feature type="transmembrane region" description="Helical" evidence="7">
    <location>
        <begin position="169"/>
        <end position="195"/>
    </location>
</feature>
<feature type="transmembrane region" description="Helical" evidence="7">
    <location>
        <begin position="138"/>
        <end position="163"/>
    </location>
</feature>
<evidence type="ECO:0000256" key="4">
    <source>
        <dbReference type="ARBA" id="ARBA00022692"/>
    </source>
</evidence>
<dbReference type="GO" id="GO:0005886">
    <property type="term" value="C:plasma membrane"/>
    <property type="evidence" value="ECO:0007669"/>
    <property type="project" value="UniProtKB-SubCell"/>
</dbReference>
<dbReference type="InterPro" id="IPR004681">
    <property type="entry name" value="TRAP_DctM"/>
</dbReference>
<dbReference type="InterPro" id="IPR010656">
    <property type="entry name" value="DctM"/>
</dbReference>
<evidence type="ECO:0000256" key="2">
    <source>
        <dbReference type="ARBA" id="ARBA00022475"/>
    </source>
</evidence>
<evidence type="ECO:0000313" key="10">
    <source>
        <dbReference type="Proteomes" id="UP000580517"/>
    </source>
</evidence>
<dbReference type="NCBIfam" id="TIGR00786">
    <property type="entry name" value="dctM"/>
    <property type="match status" value="1"/>
</dbReference>
<sequence length="428" mass="44734">MTAISITLLLFFMMAMGVPVGFAMGVSGAVGLYAVGNWDMLLGVLETVPLSTVSSYEMITIPMFLLMAELVLKSGIADDLFDAAAAWVGSLRGGLGMATAIAGAGFGAICGTSTAAAATLSATSLPAMIKHGYEPKMAAGVVAISGTLAMLIPPSVVLIIYGLLAEANIGRLLIAGIIPGLLIALTIMLTVYILATLKPSSAPVSPRKTLSEKIHVLKVVGPMLVLMMMVTGVIYTGVATPTEASALGAFGALLIALLRRKATASVVLDAAKQAAQGTCMIAMILMGASIFGYFFTLTSVTQDLVQWVGGLHMQPWLIMLGVFAVYIILGAFMDQIAILVLTVPVVLPVVIALGYDPIWFGVLVIVIAEVGLLTPPMGLNCFVVAFYARRPVTEVFAGIWPHVLAHLVAIGLLLAFPQIVLWLPSMMK</sequence>
<comment type="similarity">
    <text evidence="7">Belongs to the TRAP transporter large permease family.</text>
</comment>
<comment type="caution">
    <text evidence="7">Lacks conserved residue(s) required for the propagation of feature annotation.</text>
</comment>
<keyword evidence="2" id="KW-1003">Cell membrane</keyword>
<feature type="transmembrane region" description="Helical" evidence="7">
    <location>
        <begin position="336"/>
        <end position="355"/>
    </location>
</feature>
<protein>
    <recommendedName>
        <fullName evidence="7">TRAP transporter large permease protein</fullName>
    </recommendedName>
</protein>
<gene>
    <name evidence="9" type="ORF">H0A68_10805</name>
</gene>
<evidence type="ECO:0000256" key="7">
    <source>
        <dbReference type="RuleBase" id="RU369079"/>
    </source>
</evidence>
<accession>A0A853FB90</accession>
<evidence type="ECO:0000256" key="5">
    <source>
        <dbReference type="ARBA" id="ARBA00022989"/>
    </source>
</evidence>
<keyword evidence="5 7" id="KW-1133">Transmembrane helix</keyword>
<keyword evidence="10" id="KW-1185">Reference proteome</keyword>
<keyword evidence="4 7" id="KW-0812">Transmembrane</keyword>
<evidence type="ECO:0000259" key="8">
    <source>
        <dbReference type="Pfam" id="PF06808"/>
    </source>
</evidence>
<keyword evidence="6 7" id="KW-0472">Membrane</keyword>
<dbReference type="OrthoDB" id="9796052at2"/>
<evidence type="ECO:0000256" key="3">
    <source>
        <dbReference type="ARBA" id="ARBA00022519"/>
    </source>
</evidence>
<dbReference type="AlphaFoldDB" id="A0A853FB90"/>
<feature type="transmembrane region" description="Helical" evidence="7">
    <location>
        <begin position="361"/>
        <end position="387"/>
    </location>
</feature>
<dbReference type="PANTHER" id="PTHR33362:SF5">
    <property type="entry name" value="C4-DICARBOXYLATE TRAP TRANSPORTER LARGE PERMEASE PROTEIN DCTM"/>
    <property type="match status" value="1"/>
</dbReference>
<proteinExistence type="inferred from homology"/>
<feature type="transmembrane region" description="Helical" evidence="7">
    <location>
        <begin position="274"/>
        <end position="295"/>
    </location>
</feature>
<comment type="function">
    <text evidence="7">Part of the tripartite ATP-independent periplasmic (TRAP) transport system.</text>
</comment>
<keyword evidence="7" id="KW-0813">Transport</keyword>
<feature type="transmembrane region" description="Helical" evidence="7">
    <location>
        <begin position="307"/>
        <end position="329"/>
    </location>
</feature>
<comment type="caution">
    <text evidence="9">The sequence shown here is derived from an EMBL/GenBank/DDBJ whole genome shotgun (WGS) entry which is preliminary data.</text>
</comment>
<evidence type="ECO:0000313" key="9">
    <source>
        <dbReference type="EMBL" id="NYT37363.1"/>
    </source>
</evidence>
<comment type="subunit">
    <text evidence="7">The complex comprises the extracytoplasmic solute receptor protein and the two transmembrane proteins.</text>
</comment>
<dbReference type="PIRSF" id="PIRSF006066">
    <property type="entry name" value="HI0050"/>
    <property type="match status" value="1"/>
</dbReference>
<feature type="transmembrane region" description="Helical" evidence="7">
    <location>
        <begin position="399"/>
        <end position="423"/>
    </location>
</feature>
<dbReference type="EMBL" id="JACCEW010000003">
    <property type="protein sequence ID" value="NYT37363.1"/>
    <property type="molecule type" value="Genomic_DNA"/>
</dbReference>
<dbReference type="GO" id="GO:0022857">
    <property type="term" value="F:transmembrane transporter activity"/>
    <property type="evidence" value="ECO:0007669"/>
    <property type="project" value="UniProtKB-UniRule"/>
</dbReference>
<keyword evidence="3 7" id="KW-0997">Cell inner membrane</keyword>
<dbReference type="PANTHER" id="PTHR33362">
    <property type="entry name" value="SIALIC ACID TRAP TRANSPORTER PERMEASE PROTEIN SIAT-RELATED"/>
    <property type="match status" value="1"/>
</dbReference>
<feature type="transmembrane region" description="Helical" evidence="7">
    <location>
        <begin position="244"/>
        <end position="262"/>
    </location>
</feature>
<feature type="transmembrane region" description="Helical" evidence="7">
    <location>
        <begin position="216"/>
        <end position="238"/>
    </location>
</feature>
<dbReference type="RefSeq" id="WP_129969493.1">
    <property type="nucleotide sequence ID" value="NZ_JACCEW010000003.1"/>
</dbReference>
<name>A0A853FB90_9BURK</name>
<feature type="domain" description="TRAP C4-dicarboxylate transport system permease DctM subunit" evidence="8">
    <location>
        <begin position="9"/>
        <end position="419"/>
    </location>
</feature>
<dbReference type="Pfam" id="PF06808">
    <property type="entry name" value="DctM"/>
    <property type="match status" value="1"/>
</dbReference>
<organism evidence="9 10">
    <name type="scientific">Allopusillimonas soli</name>
    <dbReference type="NCBI Taxonomy" id="659016"/>
    <lineage>
        <taxon>Bacteria</taxon>
        <taxon>Pseudomonadati</taxon>
        <taxon>Pseudomonadota</taxon>
        <taxon>Betaproteobacteria</taxon>
        <taxon>Burkholderiales</taxon>
        <taxon>Alcaligenaceae</taxon>
        <taxon>Allopusillimonas</taxon>
    </lineage>
</organism>